<dbReference type="Pfam" id="PF00535">
    <property type="entry name" value="Glycos_transf_2"/>
    <property type="match status" value="1"/>
</dbReference>
<evidence type="ECO:0000313" key="2">
    <source>
        <dbReference type="EMBL" id="NHC36191.1"/>
    </source>
</evidence>
<name>A0A9X5E6I2_9CYAN</name>
<dbReference type="PANTHER" id="PTHR43685:SF2">
    <property type="entry name" value="GLYCOSYLTRANSFERASE 2-LIKE DOMAIN-CONTAINING PROTEIN"/>
    <property type="match status" value="1"/>
</dbReference>
<dbReference type="RefSeq" id="WP_039717120.1">
    <property type="nucleotide sequence ID" value="NZ_JTJC03000004.1"/>
</dbReference>
<dbReference type="OrthoDB" id="9812327at2"/>
<dbReference type="PANTHER" id="PTHR43685">
    <property type="entry name" value="GLYCOSYLTRANSFERASE"/>
    <property type="match status" value="1"/>
</dbReference>
<dbReference type="InterPro" id="IPR001173">
    <property type="entry name" value="Glyco_trans_2-like"/>
</dbReference>
<organism evidence="2 3">
    <name type="scientific">Scytonema millei VB511283</name>
    <dbReference type="NCBI Taxonomy" id="1245923"/>
    <lineage>
        <taxon>Bacteria</taxon>
        <taxon>Bacillati</taxon>
        <taxon>Cyanobacteriota</taxon>
        <taxon>Cyanophyceae</taxon>
        <taxon>Nostocales</taxon>
        <taxon>Scytonemataceae</taxon>
        <taxon>Scytonema</taxon>
    </lineage>
</organism>
<evidence type="ECO:0000313" key="3">
    <source>
        <dbReference type="Proteomes" id="UP000031532"/>
    </source>
</evidence>
<dbReference type="AlphaFoldDB" id="A0A9X5E6I2"/>
<dbReference type="Gene3D" id="3.90.550.10">
    <property type="entry name" value="Spore Coat Polysaccharide Biosynthesis Protein SpsA, Chain A"/>
    <property type="match status" value="1"/>
</dbReference>
<protein>
    <submittedName>
        <fullName evidence="2">Glycosyltransferase</fullName>
    </submittedName>
</protein>
<proteinExistence type="predicted"/>
<feature type="domain" description="Glycosyltransferase 2-like" evidence="1">
    <location>
        <begin position="5"/>
        <end position="156"/>
    </location>
</feature>
<comment type="caution">
    <text evidence="2">The sequence shown here is derived from an EMBL/GenBank/DDBJ whole genome shotgun (WGS) entry which is preliminary data.</text>
</comment>
<dbReference type="InterPro" id="IPR029044">
    <property type="entry name" value="Nucleotide-diphossugar_trans"/>
</dbReference>
<sequence length="329" mass="37413">MPKVSVIIPAYNSMAYLPATLDSVLGQTFTDFEVLVIDDGSSDNTAAWVSQIQDRRVQSIAQANQGTCAARNTGIALAHGEYIAFLDADDLWHPTKLAKQVRYLDEHPEVGLVYTWTALIDPEGKPTGRIFANRAQGDVWQQLVQHNITESGSSFTIRRCCFETVGVFDTTLSHVGDWDMCLRIAARYHFGAIEEPLVYYRQYSNSMSKNWQRVEKCFYTVLDKAFQSKLPELQDLKDRCYGLVNLTLAWKCLQTQTKDYKQAIQFRTTAIAYSPQLRYSKEYIRLSVAIAIVRWCGADGYNRILAIFHALRRRISNLRDRLSVPLSTG</sequence>
<gene>
    <name evidence="2" type="ORF">QH73_0016320</name>
</gene>
<dbReference type="SUPFAM" id="SSF53448">
    <property type="entry name" value="Nucleotide-diphospho-sugar transferases"/>
    <property type="match status" value="1"/>
</dbReference>
<accession>A0A9X5E6I2</accession>
<dbReference type="EMBL" id="JTJC03000004">
    <property type="protein sequence ID" value="NHC36191.1"/>
    <property type="molecule type" value="Genomic_DNA"/>
</dbReference>
<evidence type="ECO:0000259" key="1">
    <source>
        <dbReference type="Pfam" id="PF00535"/>
    </source>
</evidence>
<dbReference type="InterPro" id="IPR050834">
    <property type="entry name" value="Glycosyltransf_2"/>
</dbReference>
<dbReference type="Proteomes" id="UP000031532">
    <property type="component" value="Unassembled WGS sequence"/>
</dbReference>
<keyword evidence="3" id="KW-1185">Reference proteome</keyword>
<reference evidence="2 3" key="1">
    <citation type="journal article" date="2015" name="Genome Announc.">
        <title>Draft Genome Sequence of the Terrestrial Cyanobacterium Scytonema millei VB511283, Isolated from Eastern India.</title>
        <authorList>
            <person name="Sen D."/>
            <person name="Chandrababunaidu M.M."/>
            <person name="Singh D."/>
            <person name="Sanghi N."/>
            <person name="Ghorai A."/>
            <person name="Mishra G.P."/>
            <person name="Madduluri M."/>
            <person name="Adhikary S.P."/>
            <person name="Tripathy S."/>
        </authorList>
    </citation>
    <scope>NUCLEOTIDE SEQUENCE [LARGE SCALE GENOMIC DNA]</scope>
    <source>
        <strain evidence="2 3">VB511283</strain>
    </source>
</reference>